<evidence type="ECO:0000313" key="6">
    <source>
        <dbReference type="Proteomes" id="UP001465755"/>
    </source>
</evidence>
<dbReference type="SUPFAM" id="SSF47616">
    <property type="entry name" value="GST C-terminal domain-like"/>
    <property type="match status" value="1"/>
</dbReference>
<dbReference type="Pfam" id="PF17171">
    <property type="entry name" value="GST_C_6"/>
    <property type="match status" value="1"/>
</dbReference>
<comment type="similarity">
    <text evidence="1">Belongs to the FAX family.</text>
</comment>
<dbReference type="InterPro" id="IPR040079">
    <property type="entry name" value="Glutathione_S-Trfase"/>
</dbReference>
<evidence type="ECO:0000256" key="2">
    <source>
        <dbReference type="SAM" id="Phobius"/>
    </source>
</evidence>
<gene>
    <name evidence="5" type="ORF">WJX73_002338</name>
</gene>
<dbReference type="InterPro" id="IPR050931">
    <property type="entry name" value="Mito_Protein_Transport_Metaxin"/>
</dbReference>
<keyword evidence="2" id="KW-0812">Transmembrane</keyword>
<dbReference type="SFLD" id="SFLDS00019">
    <property type="entry name" value="Glutathione_Transferase_(cytos"/>
    <property type="match status" value="1"/>
</dbReference>
<dbReference type="InterPro" id="IPR026928">
    <property type="entry name" value="FAX/IsoI-like"/>
</dbReference>
<keyword evidence="2" id="KW-0472">Membrane</keyword>
<feature type="transmembrane region" description="Helical" evidence="2">
    <location>
        <begin position="6"/>
        <end position="27"/>
    </location>
</feature>
<organism evidence="5 6">
    <name type="scientific">Symbiochloris irregularis</name>
    <dbReference type="NCBI Taxonomy" id="706552"/>
    <lineage>
        <taxon>Eukaryota</taxon>
        <taxon>Viridiplantae</taxon>
        <taxon>Chlorophyta</taxon>
        <taxon>core chlorophytes</taxon>
        <taxon>Trebouxiophyceae</taxon>
        <taxon>Trebouxiales</taxon>
        <taxon>Trebouxiaceae</taxon>
        <taxon>Symbiochloris</taxon>
    </lineage>
</organism>
<dbReference type="SFLD" id="SFLDG01180">
    <property type="entry name" value="SUF1"/>
    <property type="match status" value="1"/>
</dbReference>
<dbReference type="InterPro" id="IPR012336">
    <property type="entry name" value="Thioredoxin-like_fold"/>
</dbReference>
<dbReference type="InterPro" id="IPR033468">
    <property type="entry name" value="Metaxin_GST"/>
</dbReference>
<dbReference type="Gene3D" id="3.40.30.10">
    <property type="entry name" value="Glutaredoxin"/>
    <property type="match status" value="1"/>
</dbReference>
<dbReference type="PANTHER" id="PTHR12289:SF41">
    <property type="entry name" value="FAILED AXON CONNECTIONS-RELATED"/>
    <property type="match status" value="1"/>
</dbReference>
<feature type="domain" description="Metaxin glutathione S-transferase" evidence="3">
    <location>
        <begin position="212"/>
        <end position="273"/>
    </location>
</feature>
<accession>A0AAW1NU60</accession>
<evidence type="ECO:0000313" key="5">
    <source>
        <dbReference type="EMBL" id="KAK9791849.1"/>
    </source>
</evidence>
<keyword evidence="2" id="KW-1133">Transmembrane helix</keyword>
<evidence type="ECO:0008006" key="7">
    <source>
        <dbReference type="Google" id="ProtNLM"/>
    </source>
</evidence>
<proteinExistence type="inferred from homology"/>
<comment type="caution">
    <text evidence="5">The sequence shown here is derived from an EMBL/GenBank/DDBJ whole genome shotgun (WGS) entry which is preliminary data.</text>
</comment>
<dbReference type="SFLD" id="SFLDG01200">
    <property type="entry name" value="SUF1.1"/>
    <property type="match status" value="1"/>
</dbReference>
<dbReference type="CDD" id="cd03193">
    <property type="entry name" value="GST_C_Metaxin"/>
    <property type="match status" value="1"/>
</dbReference>
<keyword evidence="6" id="KW-1185">Reference proteome</keyword>
<dbReference type="AlphaFoldDB" id="A0AAW1NU60"/>
<reference evidence="5 6" key="1">
    <citation type="journal article" date="2024" name="Nat. Commun.">
        <title>Phylogenomics reveals the evolutionary origins of lichenization in chlorophyte algae.</title>
        <authorList>
            <person name="Puginier C."/>
            <person name="Libourel C."/>
            <person name="Otte J."/>
            <person name="Skaloud P."/>
            <person name="Haon M."/>
            <person name="Grisel S."/>
            <person name="Petersen M."/>
            <person name="Berrin J.G."/>
            <person name="Delaux P.M."/>
            <person name="Dal Grande F."/>
            <person name="Keller J."/>
        </authorList>
    </citation>
    <scope>NUCLEOTIDE SEQUENCE [LARGE SCALE GENOMIC DNA]</scope>
    <source>
        <strain evidence="5 6">SAG 2036</strain>
    </source>
</reference>
<evidence type="ECO:0000256" key="1">
    <source>
        <dbReference type="ARBA" id="ARBA00006475"/>
    </source>
</evidence>
<name>A0AAW1NU60_9CHLO</name>
<dbReference type="InterPro" id="IPR036249">
    <property type="entry name" value="Thioredoxin-like_sf"/>
</dbReference>
<dbReference type="SUPFAM" id="SSF52833">
    <property type="entry name" value="Thioredoxin-like"/>
    <property type="match status" value="1"/>
</dbReference>
<dbReference type="Proteomes" id="UP001465755">
    <property type="component" value="Unassembled WGS sequence"/>
</dbReference>
<dbReference type="Pfam" id="PF17172">
    <property type="entry name" value="GST_N_4"/>
    <property type="match status" value="1"/>
</dbReference>
<evidence type="ECO:0000259" key="4">
    <source>
        <dbReference type="Pfam" id="PF17172"/>
    </source>
</evidence>
<protein>
    <recommendedName>
        <fullName evidence="7">Glutathione S-transferase</fullName>
    </recommendedName>
</protein>
<dbReference type="InterPro" id="IPR036282">
    <property type="entry name" value="Glutathione-S-Trfase_C_sf"/>
</dbReference>
<dbReference type="GO" id="GO:0005737">
    <property type="term" value="C:cytoplasm"/>
    <property type="evidence" value="ECO:0007669"/>
    <property type="project" value="TreeGrafter"/>
</dbReference>
<feature type="domain" description="Thioredoxin-like fold" evidence="4">
    <location>
        <begin position="67"/>
        <end position="162"/>
    </location>
</feature>
<evidence type="ECO:0000259" key="3">
    <source>
        <dbReference type="Pfam" id="PF17171"/>
    </source>
</evidence>
<dbReference type="PANTHER" id="PTHR12289">
    <property type="entry name" value="METAXIN RELATED"/>
    <property type="match status" value="1"/>
</dbReference>
<dbReference type="EMBL" id="JALJOQ010000170">
    <property type="protein sequence ID" value="KAK9791849.1"/>
    <property type="molecule type" value="Genomic_DNA"/>
</dbReference>
<dbReference type="Gene3D" id="1.20.1050.10">
    <property type="match status" value="2"/>
</dbReference>
<sequence length="293" mass="32934">MDTNVLLLAISAVALGGVAYFLLSLKWSLTGNLGQRKVNPLKGSAQDALTLYGFFVPVENLTSSISPFTSKIETYLRMNGIKFASENTDFKHSPNGRVPYLQSGEHSISDSRFIVRFLLNTFPKLEKLEPTGEDAAKATLIQRLCEQHIYFTLQHERAAKPEGVQAIQKLFGDKPWPMPWLLAQAWKIGRLQQMRYEGILTLAEEDIDKLVDEDSAALSHLLGKRTWFFGEHPTVTDATVFGFLEAAVHAEPHSYVHTSVRKHKNLVAFVDRVRQQFYADRLSKMKGGQGKAQ</sequence>